<dbReference type="InterPro" id="IPR056739">
    <property type="entry name" value="NfeD_membrane"/>
</dbReference>
<feature type="domain" description="NfeD-like C-terminal" evidence="7">
    <location>
        <begin position="370"/>
        <end position="424"/>
    </location>
</feature>
<dbReference type="Gene3D" id="2.40.50.140">
    <property type="entry name" value="Nucleic acid-binding proteins"/>
    <property type="match status" value="1"/>
</dbReference>
<feature type="domain" description="NfeD integral membrane" evidence="8">
    <location>
        <begin position="235"/>
        <end position="351"/>
    </location>
</feature>
<dbReference type="InterPro" id="IPR029045">
    <property type="entry name" value="ClpP/crotonase-like_dom_sf"/>
</dbReference>
<keyword evidence="10" id="KW-0645">Protease</keyword>
<evidence type="ECO:0000256" key="5">
    <source>
        <dbReference type="SAM" id="Phobius"/>
    </source>
</evidence>
<evidence type="ECO:0000256" key="6">
    <source>
        <dbReference type="SAM" id="SignalP"/>
    </source>
</evidence>
<dbReference type="InterPro" id="IPR002810">
    <property type="entry name" value="NfeD-like_C"/>
</dbReference>
<evidence type="ECO:0000259" key="8">
    <source>
        <dbReference type="Pfam" id="PF24961"/>
    </source>
</evidence>
<feature type="domain" description="NfeD1b N-terminal" evidence="9">
    <location>
        <begin position="24"/>
        <end position="186"/>
    </location>
</feature>
<feature type="chain" id="PRO_5035182530" evidence="6">
    <location>
        <begin position="21"/>
        <end position="428"/>
    </location>
</feature>
<evidence type="ECO:0000256" key="3">
    <source>
        <dbReference type="ARBA" id="ARBA00022989"/>
    </source>
</evidence>
<feature type="transmembrane region" description="Helical" evidence="5">
    <location>
        <begin position="258"/>
        <end position="276"/>
    </location>
</feature>
<dbReference type="InterPro" id="IPR052165">
    <property type="entry name" value="Membrane_assoc_protease"/>
</dbReference>
<dbReference type="InterPro" id="IPR012340">
    <property type="entry name" value="NA-bd_OB-fold"/>
</dbReference>
<reference evidence="10" key="2">
    <citation type="submission" date="2020-09" db="EMBL/GenBank/DDBJ databases">
        <authorList>
            <person name="Sun Q."/>
            <person name="Zhou Y."/>
        </authorList>
    </citation>
    <scope>NUCLEOTIDE SEQUENCE</scope>
    <source>
        <strain evidence="10">CGMCC 1.15448</strain>
    </source>
</reference>
<keyword evidence="3 5" id="KW-1133">Transmembrane helix</keyword>
<proteinExistence type="predicted"/>
<evidence type="ECO:0000313" key="11">
    <source>
        <dbReference type="Proteomes" id="UP000607559"/>
    </source>
</evidence>
<accession>A0A8J2UBU0</accession>
<dbReference type="PANTHER" id="PTHR33507:SF4">
    <property type="entry name" value="NODULATION COMPETITIVENESS PROTEIN NFED"/>
    <property type="match status" value="1"/>
</dbReference>
<dbReference type="Pfam" id="PF25145">
    <property type="entry name" value="NfeD1b_N"/>
    <property type="match status" value="1"/>
</dbReference>
<organism evidence="10 11">
    <name type="scientific">Puia dinghuensis</name>
    <dbReference type="NCBI Taxonomy" id="1792502"/>
    <lineage>
        <taxon>Bacteria</taxon>
        <taxon>Pseudomonadati</taxon>
        <taxon>Bacteroidota</taxon>
        <taxon>Chitinophagia</taxon>
        <taxon>Chitinophagales</taxon>
        <taxon>Chitinophagaceae</taxon>
        <taxon>Puia</taxon>
    </lineage>
</organism>
<dbReference type="PANTHER" id="PTHR33507">
    <property type="entry name" value="INNER MEMBRANE PROTEIN YBBJ"/>
    <property type="match status" value="1"/>
</dbReference>
<dbReference type="FunFam" id="3.90.226.10:FF:000089">
    <property type="entry name" value="Membrane-bound serine protease"/>
    <property type="match status" value="1"/>
</dbReference>
<name>A0A8J2UBU0_9BACT</name>
<comment type="caution">
    <text evidence="10">The sequence shown here is derived from an EMBL/GenBank/DDBJ whole genome shotgun (WGS) entry which is preliminary data.</text>
</comment>
<dbReference type="Proteomes" id="UP000607559">
    <property type="component" value="Unassembled WGS sequence"/>
</dbReference>
<reference evidence="10" key="1">
    <citation type="journal article" date="2014" name="Int. J. Syst. Evol. Microbiol.">
        <title>Complete genome sequence of Corynebacterium casei LMG S-19264T (=DSM 44701T), isolated from a smear-ripened cheese.</title>
        <authorList>
            <consortium name="US DOE Joint Genome Institute (JGI-PGF)"/>
            <person name="Walter F."/>
            <person name="Albersmeier A."/>
            <person name="Kalinowski J."/>
            <person name="Ruckert C."/>
        </authorList>
    </citation>
    <scope>NUCLEOTIDE SEQUENCE</scope>
    <source>
        <strain evidence="10">CGMCC 1.15448</strain>
    </source>
</reference>
<feature type="transmembrane region" description="Helical" evidence="5">
    <location>
        <begin position="282"/>
        <end position="299"/>
    </location>
</feature>
<gene>
    <name evidence="10" type="ORF">GCM10011511_19040</name>
</gene>
<evidence type="ECO:0000313" key="10">
    <source>
        <dbReference type="EMBL" id="GGA95959.1"/>
    </source>
</evidence>
<feature type="signal peptide" evidence="6">
    <location>
        <begin position="1"/>
        <end position="20"/>
    </location>
</feature>
<evidence type="ECO:0000256" key="2">
    <source>
        <dbReference type="ARBA" id="ARBA00022692"/>
    </source>
</evidence>
<dbReference type="Pfam" id="PF01957">
    <property type="entry name" value="NfeD"/>
    <property type="match status" value="1"/>
</dbReference>
<evidence type="ECO:0000259" key="9">
    <source>
        <dbReference type="Pfam" id="PF25145"/>
    </source>
</evidence>
<keyword evidence="11" id="KW-1185">Reference proteome</keyword>
<dbReference type="EMBL" id="BMJC01000002">
    <property type="protein sequence ID" value="GGA95959.1"/>
    <property type="molecule type" value="Genomic_DNA"/>
</dbReference>
<dbReference type="CDD" id="cd07020">
    <property type="entry name" value="Clp_protease_NfeD_1"/>
    <property type="match status" value="1"/>
</dbReference>
<dbReference type="SUPFAM" id="SSF141322">
    <property type="entry name" value="NfeD domain-like"/>
    <property type="match status" value="1"/>
</dbReference>
<dbReference type="InterPro" id="IPR056738">
    <property type="entry name" value="NfeD1b_N"/>
</dbReference>
<evidence type="ECO:0000256" key="1">
    <source>
        <dbReference type="ARBA" id="ARBA00004141"/>
    </source>
</evidence>
<dbReference type="GO" id="GO:0008233">
    <property type="term" value="F:peptidase activity"/>
    <property type="evidence" value="ECO:0007669"/>
    <property type="project" value="UniProtKB-KW"/>
</dbReference>
<keyword evidence="6" id="KW-0732">Signal</keyword>
<dbReference type="Gene3D" id="3.90.226.10">
    <property type="entry name" value="2-enoyl-CoA Hydratase, Chain A, domain 1"/>
    <property type="match status" value="1"/>
</dbReference>
<dbReference type="GO" id="GO:0006508">
    <property type="term" value="P:proteolysis"/>
    <property type="evidence" value="ECO:0007669"/>
    <property type="project" value="UniProtKB-KW"/>
</dbReference>
<feature type="transmembrane region" description="Helical" evidence="5">
    <location>
        <begin position="337"/>
        <end position="358"/>
    </location>
</feature>
<keyword evidence="4 5" id="KW-0472">Membrane</keyword>
<evidence type="ECO:0000256" key="4">
    <source>
        <dbReference type="ARBA" id="ARBA00023136"/>
    </source>
</evidence>
<dbReference type="GO" id="GO:0016020">
    <property type="term" value="C:membrane"/>
    <property type="evidence" value="ECO:0007669"/>
    <property type="project" value="UniProtKB-SubCell"/>
</dbReference>
<evidence type="ECO:0000259" key="7">
    <source>
        <dbReference type="Pfam" id="PF01957"/>
    </source>
</evidence>
<dbReference type="Pfam" id="PF24961">
    <property type="entry name" value="NfeD_membrane"/>
    <property type="match status" value="1"/>
</dbReference>
<protein>
    <submittedName>
        <fullName evidence="10">Serine protease</fullName>
    </submittedName>
</protein>
<sequence length="428" mass="45489">MNRSIVFSSLCFLLPLLSQAQSVVSLKIDGTINPVTSDFIHRGIEKANNEHAECLLIELNTPGGLLKSARVMVGDMLTSPVPVVVYVYPSGAQAGSAGVFITLSAHIAAMAPGTNLGAAHPVSGGQQEPDPVMNEKVTNDAAAFIRSIAEKRQRNIQWAENAVRNSVSISETEAMTAKVIDLIAKNPDDLLDKIDGEKIDLANGSSRILHTKGAHIEVMEMGFFEKMLNIISDPTIAYLLMMLGMYGLLFELYSPGAIFPGIVGVIAIVLAFYSLHMLPVNYAGLSLIIFGVILFLLEIKIASHGLLAIGGAVSLLLGSLMLIRTTSTLEVARISRAAIFTTVAVSVFFFLGILGLGLKAQQRKPVTGIEGMIGETGVSIEPLAPTGTVQIHGERWRAVAVGGDITQGEKVQVVGLENLTLHVKSIAG</sequence>
<dbReference type="SUPFAM" id="SSF52096">
    <property type="entry name" value="ClpP/crotonase"/>
    <property type="match status" value="1"/>
</dbReference>
<feature type="transmembrane region" description="Helical" evidence="5">
    <location>
        <begin position="236"/>
        <end position="253"/>
    </location>
</feature>
<keyword evidence="2 5" id="KW-0812">Transmembrane</keyword>
<dbReference type="RefSeq" id="WP_188930942.1">
    <property type="nucleotide sequence ID" value="NZ_BMJC01000002.1"/>
</dbReference>
<feature type="transmembrane region" description="Helical" evidence="5">
    <location>
        <begin position="306"/>
        <end position="325"/>
    </location>
</feature>
<dbReference type="AlphaFoldDB" id="A0A8J2UBU0"/>
<comment type="subcellular location">
    <subcellularLocation>
        <location evidence="1">Membrane</location>
        <topology evidence="1">Multi-pass membrane protein</topology>
    </subcellularLocation>
</comment>
<keyword evidence="10" id="KW-0378">Hydrolase</keyword>